<feature type="region of interest" description="Disordered" evidence="1">
    <location>
        <begin position="1"/>
        <end position="32"/>
    </location>
</feature>
<dbReference type="OrthoDB" id="637546at2759"/>
<keyword evidence="3" id="KW-1185">Reference proteome</keyword>
<accession>A0A6D2HHG6</accession>
<reference evidence="2" key="1">
    <citation type="submission" date="2020-01" db="EMBL/GenBank/DDBJ databases">
        <authorList>
            <person name="Mishra B."/>
        </authorList>
    </citation>
    <scope>NUCLEOTIDE SEQUENCE [LARGE SCALE GENOMIC DNA]</scope>
</reference>
<dbReference type="Proteomes" id="UP000467841">
    <property type="component" value="Unassembled WGS sequence"/>
</dbReference>
<sequence>MGSESRSAPISVSSPASSSSPSGKRNRDPEDEVYLDNLRSQKRYLSEIMACSLNGLTVGDSLPVNMLESPARSETFLYHRDDLPLQYSPMSEDSDEARFCEDPTTNSTSSSQPESRPTSPVSPYRYQRPLTSTNPSSSSTISSHHSHTCPTTTSMSTNATTSPSPQSRQRGSDTEGRFPSSPSDICHSGDLRRTALLRSVQMRTQPCGYVSSSSGPSNVDGEERMCCKSMEEDNRVEDVSYTQVSTKSKSCKALDMRDCER</sequence>
<dbReference type="EMBL" id="CACVBM020000022">
    <property type="protein sequence ID" value="CAA7013128.1"/>
    <property type="molecule type" value="Genomic_DNA"/>
</dbReference>
<dbReference type="PANTHER" id="PTHR35717:SF1">
    <property type="entry name" value="OS05G0156200 PROTEIN"/>
    <property type="match status" value="1"/>
</dbReference>
<dbReference type="AlphaFoldDB" id="A0A6D2HHG6"/>
<feature type="region of interest" description="Disordered" evidence="1">
    <location>
        <begin position="87"/>
        <end position="190"/>
    </location>
</feature>
<comment type="caution">
    <text evidence="2">The sequence shown here is derived from an EMBL/GenBank/DDBJ whole genome shotgun (WGS) entry which is preliminary data.</text>
</comment>
<protein>
    <submittedName>
        <fullName evidence="2">Uncharacterized protein</fullName>
    </submittedName>
</protein>
<proteinExistence type="predicted"/>
<name>A0A6D2HHG6_9BRAS</name>
<organism evidence="2 3">
    <name type="scientific">Microthlaspi erraticum</name>
    <dbReference type="NCBI Taxonomy" id="1685480"/>
    <lineage>
        <taxon>Eukaryota</taxon>
        <taxon>Viridiplantae</taxon>
        <taxon>Streptophyta</taxon>
        <taxon>Embryophyta</taxon>
        <taxon>Tracheophyta</taxon>
        <taxon>Spermatophyta</taxon>
        <taxon>Magnoliopsida</taxon>
        <taxon>eudicotyledons</taxon>
        <taxon>Gunneridae</taxon>
        <taxon>Pentapetalae</taxon>
        <taxon>rosids</taxon>
        <taxon>malvids</taxon>
        <taxon>Brassicales</taxon>
        <taxon>Brassicaceae</taxon>
        <taxon>Coluteocarpeae</taxon>
        <taxon>Microthlaspi</taxon>
    </lineage>
</organism>
<feature type="compositionally biased region" description="Polar residues" evidence="1">
    <location>
        <begin position="103"/>
        <end position="121"/>
    </location>
</feature>
<feature type="compositionally biased region" description="Low complexity" evidence="1">
    <location>
        <begin position="1"/>
        <end position="22"/>
    </location>
</feature>
<evidence type="ECO:0000256" key="1">
    <source>
        <dbReference type="SAM" id="MobiDB-lite"/>
    </source>
</evidence>
<dbReference type="PANTHER" id="PTHR35717">
    <property type="entry name" value="OS05G0156200 PROTEIN"/>
    <property type="match status" value="1"/>
</dbReference>
<gene>
    <name evidence="2" type="ORF">MERR_LOCUS362</name>
</gene>
<evidence type="ECO:0000313" key="2">
    <source>
        <dbReference type="EMBL" id="CAA7013128.1"/>
    </source>
</evidence>
<feature type="compositionally biased region" description="Low complexity" evidence="1">
    <location>
        <begin position="131"/>
        <end position="165"/>
    </location>
</feature>
<evidence type="ECO:0000313" key="3">
    <source>
        <dbReference type="Proteomes" id="UP000467841"/>
    </source>
</evidence>